<organism evidence="2 3">
    <name type="scientific">Bacillus proteolyticus</name>
    <dbReference type="NCBI Taxonomy" id="2026192"/>
    <lineage>
        <taxon>Bacteria</taxon>
        <taxon>Bacillati</taxon>
        <taxon>Bacillota</taxon>
        <taxon>Bacilli</taxon>
        <taxon>Bacillales</taxon>
        <taxon>Bacillaceae</taxon>
        <taxon>Bacillus</taxon>
        <taxon>Bacillus cereus group</taxon>
    </lineage>
</organism>
<keyword evidence="1" id="KW-0732">Signal</keyword>
<dbReference type="RefSeq" id="WP_199640752.1">
    <property type="nucleotide sequence ID" value="NZ_JBEGIE010000049.1"/>
</dbReference>
<protein>
    <submittedName>
        <fullName evidence="2">Uncharacterized protein</fullName>
    </submittedName>
</protein>
<evidence type="ECO:0000256" key="1">
    <source>
        <dbReference type="SAM" id="SignalP"/>
    </source>
</evidence>
<evidence type="ECO:0000313" key="2">
    <source>
        <dbReference type="EMBL" id="MEV4912986.1"/>
    </source>
</evidence>
<comment type="caution">
    <text evidence="2">The sequence shown here is derived from an EMBL/GenBank/DDBJ whole genome shotgun (WGS) entry which is preliminary data.</text>
</comment>
<accession>A0ABV3IFB3</accession>
<feature type="chain" id="PRO_5046161329" evidence="1">
    <location>
        <begin position="26"/>
        <end position="195"/>
    </location>
</feature>
<feature type="signal peptide" evidence="1">
    <location>
        <begin position="1"/>
        <end position="25"/>
    </location>
</feature>
<gene>
    <name evidence="2" type="ORF">MRBLBA1_003858</name>
</gene>
<name>A0ABV3IFB3_9BACI</name>
<sequence>MKMKLMSKFALLGLTASFVIPGNIAFGETPSVQNDNQVNHQQKVEIQDSKPSIKVTDKNSNLIKDYTNEEINTLMSQKASFLTNQQIKSAAYNISVLYKFGKTSFSKSVWIGGSNTAFYNPTSVELTPEIEINALSIQVYDTTNTYIGEVTIKGITDVFHVPITSLAKSGNYKIKLQNRDFLDVELSGGKVYGKS</sequence>
<dbReference type="Proteomes" id="UP001552502">
    <property type="component" value="Unassembled WGS sequence"/>
</dbReference>
<reference evidence="2 3" key="1">
    <citation type="journal article" date="2023" name="Proc. Natl. Acad. Sci. U.S.A.">
        <title>Bacterial tolerance to host-exuded specialized metabolites structures the maize root microbiome.</title>
        <authorList>
            <person name="Thoenen L."/>
            <person name="Giroud C."/>
            <person name="Kreuzer M."/>
            <person name="Waelchli J."/>
            <person name="Gfeller V."/>
            <person name="Deslandes-Herold G."/>
            <person name="Mateo P."/>
            <person name="Robert C.A.M."/>
            <person name="Ahrens C.H."/>
            <person name="Rubio-Somoza I."/>
            <person name="Bruggmann R."/>
            <person name="Erb M."/>
            <person name="Schlaeppi K."/>
        </authorList>
    </citation>
    <scope>NUCLEOTIDE SEQUENCE [LARGE SCALE GENOMIC DNA]</scope>
    <source>
        <strain evidence="2 3">LBA1-1-1.1</strain>
    </source>
</reference>
<evidence type="ECO:0000313" key="3">
    <source>
        <dbReference type="Proteomes" id="UP001552502"/>
    </source>
</evidence>
<proteinExistence type="predicted"/>
<keyword evidence="3" id="KW-1185">Reference proteome</keyword>
<dbReference type="EMBL" id="JBEGIE010000049">
    <property type="protein sequence ID" value="MEV4912986.1"/>
    <property type="molecule type" value="Genomic_DNA"/>
</dbReference>